<name>A0A0P8A7V9_9EURY</name>
<protein>
    <submittedName>
        <fullName evidence="3">Phage shock protein A</fullName>
    </submittedName>
</protein>
<comment type="similarity">
    <text evidence="1">Belongs to the PspA/Vipp/IM30 family.</text>
</comment>
<accession>A0A0P8A7V9</accession>
<keyword evidence="2" id="KW-0175">Coiled coil</keyword>
<comment type="caution">
    <text evidence="3">The sequence shown here is derived from an EMBL/GenBank/DDBJ whole genome shotgun (WGS) entry which is preliminary data.</text>
</comment>
<evidence type="ECO:0000313" key="4">
    <source>
        <dbReference type="Proteomes" id="UP000050360"/>
    </source>
</evidence>
<dbReference type="Pfam" id="PF04012">
    <property type="entry name" value="PspA_IM30"/>
    <property type="match status" value="1"/>
</dbReference>
<reference evidence="3 4" key="1">
    <citation type="submission" date="2015-09" db="EMBL/GenBank/DDBJ databases">
        <title>A metagenomics-based metabolic model of nitrate-dependent anaerobic oxidation of methane by Methanoperedens-like archaea.</title>
        <authorList>
            <person name="Arshad A."/>
            <person name="Speth D.R."/>
            <person name="De Graaf R.M."/>
            <person name="Op Den Camp H.J."/>
            <person name="Jetten M.S."/>
            <person name="Welte C.U."/>
        </authorList>
    </citation>
    <scope>NUCLEOTIDE SEQUENCE [LARGE SCALE GENOMIC DNA]</scope>
</reference>
<dbReference type="Proteomes" id="UP000050360">
    <property type="component" value="Unassembled WGS sequence"/>
</dbReference>
<dbReference type="PANTHER" id="PTHR31088">
    <property type="entry name" value="MEMBRANE-ASSOCIATED PROTEIN VIPP1, CHLOROPLASTIC"/>
    <property type="match status" value="1"/>
</dbReference>
<dbReference type="InterPro" id="IPR007157">
    <property type="entry name" value="PspA_VIPP1"/>
</dbReference>
<feature type="coiled-coil region" evidence="2">
    <location>
        <begin position="47"/>
        <end position="121"/>
    </location>
</feature>
<evidence type="ECO:0000256" key="2">
    <source>
        <dbReference type="SAM" id="Coils"/>
    </source>
</evidence>
<organism evidence="3 4">
    <name type="scientific">Candidatus Methanoperedens nitratireducens</name>
    <dbReference type="NCBI Taxonomy" id="1392998"/>
    <lineage>
        <taxon>Archaea</taxon>
        <taxon>Methanobacteriati</taxon>
        <taxon>Methanobacteriota</taxon>
        <taxon>Stenosarchaea group</taxon>
        <taxon>Methanomicrobia</taxon>
        <taxon>Methanosarcinales</taxon>
        <taxon>ANME-2 cluster</taxon>
        <taxon>Candidatus Methanoperedentaceae</taxon>
        <taxon>Candidatus Methanoperedens</taxon>
    </lineage>
</organism>
<dbReference type="EMBL" id="LKCM01000209">
    <property type="protein sequence ID" value="KPQ42717.1"/>
    <property type="molecule type" value="Genomic_DNA"/>
</dbReference>
<dbReference type="PANTHER" id="PTHR31088:SF6">
    <property type="entry name" value="PHAGE SHOCK PROTEIN A"/>
    <property type="match status" value="1"/>
</dbReference>
<gene>
    <name evidence="3" type="ORF">MPEBLZ_02734</name>
</gene>
<dbReference type="PATRIC" id="fig|1719120.3.peg.2982"/>
<dbReference type="AlphaFoldDB" id="A0A0P8A7V9"/>
<sequence>MGLIDRMSTVIKAKVNKILNKFEDPRETLDYSYEKQLELLQNVKRGVAEVTTAKKRLELQKMKLEQNITKLDEQARGALKAGREDLARIALERKSTSQTEIESLTKQIADIYKEQEKLMATEKRLSVKVESFRSTKETIKAQYSAAEAQVKITESVSGISEEMSDVGLAVQRAQDKTEDMKARASALDELVDSGTLEDVTGGTKDDIERELSKIKSKGEVDEQLESLKKEMGK</sequence>
<evidence type="ECO:0000313" key="3">
    <source>
        <dbReference type="EMBL" id="KPQ42717.1"/>
    </source>
</evidence>
<proteinExistence type="inferred from homology"/>
<evidence type="ECO:0000256" key="1">
    <source>
        <dbReference type="ARBA" id="ARBA00043985"/>
    </source>
</evidence>